<dbReference type="EMBL" id="CM046395">
    <property type="protein sequence ID" value="KAI8541447.1"/>
    <property type="molecule type" value="Genomic_DNA"/>
</dbReference>
<sequence length="117" mass="13147">MNQRSSVSVDTQPVSPSVESFEAVGATLHICRLGGQKHLLTITMLDPGKAPHSNENQMQEQEFTSLMQENKKLRSKLLELERGDRDLNLNVQQLWSELGDLESEYARMLAELGAVHD</sequence>
<protein>
    <submittedName>
        <fullName evidence="1">Uncharacterized protein</fullName>
    </submittedName>
</protein>
<gene>
    <name evidence="1" type="ORF">RHMOL_Rhmol08G0061500</name>
</gene>
<dbReference type="Proteomes" id="UP001062846">
    <property type="component" value="Chromosome 8"/>
</dbReference>
<organism evidence="1 2">
    <name type="scientific">Rhododendron molle</name>
    <name type="common">Chinese azalea</name>
    <name type="synonym">Azalea mollis</name>
    <dbReference type="NCBI Taxonomy" id="49168"/>
    <lineage>
        <taxon>Eukaryota</taxon>
        <taxon>Viridiplantae</taxon>
        <taxon>Streptophyta</taxon>
        <taxon>Embryophyta</taxon>
        <taxon>Tracheophyta</taxon>
        <taxon>Spermatophyta</taxon>
        <taxon>Magnoliopsida</taxon>
        <taxon>eudicotyledons</taxon>
        <taxon>Gunneridae</taxon>
        <taxon>Pentapetalae</taxon>
        <taxon>asterids</taxon>
        <taxon>Ericales</taxon>
        <taxon>Ericaceae</taxon>
        <taxon>Ericoideae</taxon>
        <taxon>Rhodoreae</taxon>
        <taxon>Rhododendron</taxon>
    </lineage>
</organism>
<reference evidence="1" key="1">
    <citation type="submission" date="2022-02" db="EMBL/GenBank/DDBJ databases">
        <title>Plant Genome Project.</title>
        <authorList>
            <person name="Zhang R.-G."/>
        </authorList>
    </citation>
    <scope>NUCLEOTIDE SEQUENCE</scope>
    <source>
        <strain evidence="1">AT1</strain>
    </source>
</reference>
<name>A0ACC0MKD5_RHOML</name>
<proteinExistence type="predicted"/>
<evidence type="ECO:0000313" key="1">
    <source>
        <dbReference type="EMBL" id="KAI8541447.1"/>
    </source>
</evidence>
<keyword evidence="2" id="KW-1185">Reference proteome</keyword>
<evidence type="ECO:0000313" key="2">
    <source>
        <dbReference type="Proteomes" id="UP001062846"/>
    </source>
</evidence>
<accession>A0ACC0MKD5</accession>
<comment type="caution">
    <text evidence="1">The sequence shown here is derived from an EMBL/GenBank/DDBJ whole genome shotgun (WGS) entry which is preliminary data.</text>
</comment>